<dbReference type="Pfam" id="PF13036">
    <property type="entry name" value="LpoB"/>
    <property type="match status" value="1"/>
</dbReference>
<dbReference type="Gene3D" id="3.40.50.10610">
    <property type="entry name" value="ABC-type transport auxiliary lipoprotein component"/>
    <property type="match status" value="1"/>
</dbReference>
<dbReference type="RefSeq" id="WP_146413810.1">
    <property type="nucleotide sequence ID" value="NZ_SJPZ01000001.1"/>
</dbReference>
<comment type="caution">
    <text evidence="2">The sequence shown here is derived from an EMBL/GenBank/DDBJ whole genome shotgun (WGS) entry which is preliminary data.</text>
</comment>
<proteinExistence type="predicted"/>
<evidence type="ECO:0000313" key="3">
    <source>
        <dbReference type="Proteomes" id="UP000316476"/>
    </source>
</evidence>
<reference evidence="2 3" key="1">
    <citation type="submission" date="2019-02" db="EMBL/GenBank/DDBJ databases">
        <title>Deep-cultivation of Planctomycetes and their phenomic and genomic characterization uncovers novel biology.</title>
        <authorList>
            <person name="Wiegand S."/>
            <person name="Jogler M."/>
            <person name="Boedeker C."/>
            <person name="Pinto D."/>
            <person name="Vollmers J."/>
            <person name="Rivas-Marin E."/>
            <person name="Kohn T."/>
            <person name="Peeters S.H."/>
            <person name="Heuer A."/>
            <person name="Rast P."/>
            <person name="Oberbeckmann S."/>
            <person name="Bunk B."/>
            <person name="Jeske O."/>
            <person name="Meyerdierks A."/>
            <person name="Storesund J.E."/>
            <person name="Kallscheuer N."/>
            <person name="Luecker S."/>
            <person name="Lage O.M."/>
            <person name="Pohl T."/>
            <person name="Merkel B.J."/>
            <person name="Hornburger P."/>
            <person name="Mueller R.-W."/>
            <person name="Bruemmer F."/>
            <person name="Labrenz M."/>
            <person name="Spormann A.M."/>
            <person name="Op Den Camp H."/>
            <person name="Overmann J."/>
            <person name="Amann R."/>
            <person name="Jetten M.S.M."/>
            <person name="Mascher T."/>
            <person name="Medema M.H."/>
            <person name="Devos D.P."/>
            <person name="Kaster A.-K."/>
            <person name="Ovreas L."/>
            <person name="Rohde M."/>
            <person name="Galperin M.Y."/>
            <person name="Jogler C."/>
        </authorList>
    </citation>
    <scope>NUCLEOTIDE SEQUENCE [LARGE SCALE GENOMIC DNA]</scope>
    <source>
        <strain evidence="2 3">V7</strain>
    </source>
</reference>
<organism evidence="2 3">
    <name type="scientific">Crateriforma conspicua</name>
    <dbReference type="NCBI Taxonomy" id="2527996"/>
    <lineage>
        <taxon>Bacteria</taxon>
        <taxon>Pseudomonadati</taxon>
        <taxon>Planctomycetota</taxon>
        <taxon>Planctomycetia</taxon>
        <taxon>Planctomycetales</taxon>
        <taxon>Planctomycetaceae</taxon>
        <taxon>Crateriforma</taxon>
    </lineage>
</organism>
<dbReference type="EMBL" id="SJPZ01000001">
    <property type="protein sequence ID" value="TWU67389.1"/>
    <property type="molecule type" value="Genomic_DNA"/>
</dbReference>
<feature type="region of interest" description="Disordered" evidence="1">
    <location>
        <begin position="1"/>
        <end position="27"/>
    </location>
</feature>
<accession>A0A5C6FWW5</accession>
<evidence type="ECO:0000256" key="1">
    <source>
        <dbReference type="SAM" id="MobiDB-lite"/>
    </source>
</evidence>
<protein>
    <recommendedName>
        <fullName evidence="4">Penicillin-binding protein activator LpoB</fullName>
    </recommendedName>
</protein>
<dbReference type="Proteomes" id="UP000316476">
    <property type="component" value="Unassembled WGS sequence"/>
</dbReference>
<sequence>MSDQPHCSATQRAATRSSHQTRVGSATCSRRTFARRLTGLALVATTGMAATGCASHQYGHMLASDDKDMVGSHAAGAATWNPLVDESVAKLLSRCPPSVQPAGFVPGEMMAPAIDGSVTPALSTGPATVCFIGLENRSAEELVDFKEQLYERIDSQINGAQTFRSISRRMVDAALRETRMRPDSLYLPENRSIFAAALGRQGTPVDYLLYGTITTGTTDRNKSTQRDYLLTLEMVNLHSGDYLKESAKIRKGYHKTRAGKWWNFGLFDQADG</sequence>
<evidence type="ECO:0000313" key="2">
    <source>
        <dbReference type="EMBL" id="TWU67389.1"/>
    </source>
</evidence>
<name>A0A5C6FWW5_9PLAN</name>
<dbReference type="InterPro" id="IPR014094">
    <property type="entry name" value="LpoB"/>
</dbReference>
<dbReference type="AlphaFoldDB" id="A0A5C6FWW5"/>
<evidence type="ECO:0008006" key="4">
    <source>
        <dbReference type="Google" id="ProtNLM"/>
    </source>
</evidence>
<gene>
    <name evidence="2" type="ORF">V7x_29630</name>
</gene>
<dbReference type="OrthoDB" id="211517at2"/>